<comment type="similarity">
    <text evidence="2">Belongs to the uracil-DNA glycosylase (UDG) superfamily. Type 4 (UDGa) family.</text>
</comment>
<accession>A0A645A0G7</accession>
<dbReference type="NCBIfam" id="TIGR00758">
    <property type="entry name" value="UDG_fam4"/>
    <property type="match status" value="1"/>
</dbReference>
<sequence>MEAVNAPGWEQIEQTIQNCRRCGLCQQRHSIVLGEGNRQAEVMLIGEGPGADEDAQGRPFVGKAGQLLDKMFSAIDMRREDLYITNVVKCRPPGNRTPLDEEAHACLPILRKQYALIKPKIVVCLGATSAKHVYSPEARITRDRGKWVEKNGVWFMPTYHPAALLRDESKKREVWNDLQSLAQKYRSIQLDGKGN</sequence>
<evidence type="ECO:0000256" key="6">
    <source>
        <dbReference type="ARBA" id="ARBA00022723"/>
    </source>
</evidence>
<evidence type="ECO:0000256" key="2">
    <source>
        <dbReference type="ARBA" id="ARBA00006521"/>
    </source>
</evidence>
<dbReference type="Pfam" id="PF03167">
    <property type="entry name" value="UDG"/>
    <property type="match status" value="1"/>
</dbReference>
<dbReference type="PANTHER" id="PTHR33693:SF1">
    <property type="entry name" value="TYPE-4 URACIL-DNA GLYCOSYLASE"/>
    <property type="match status" value="1"/>
</dbReference>
<dbReference type="InterPro" id="IPR051536">
    <property type="entry name" value="UDG_Type-4/5"/>
</dbReference>
<evidence type="ECO:0000256" key="11">
    <source>
        <dbReference type="ARBA" id="ARBA00023204"/>
    </source>
</evidence>
<dbReference type="SUPFAM" id="SSF52141">
    <property type="entry name" value="Uracil-DNA glycosylase-like"/>
    <property type="match status" value="1"/>
</dbReference>
<name>A0A645A0G7_9ZZZZ</name>
<evidence type="ECO:0000256" key="3">
    <source>
        <dbReference type="ARBA" id="ARBA00012030"/>
    </source>
</evidence>
<keyword evidence="13" id="KW-0326">Glycosidase</keyword>
<dbReference type="AlphaFoldDB" id="A0A645A0G7"/>
<protein>
    <recommendedName>
        <fullName evidence="4">Type-4 uracil-DNA glycosylase</fullName>
        <ecNumber evidence="3">3.2.2.27</ecNumber>
    </recommendedName>
</protein>
<evidence type="ECO:0000256" key="9">
    <source>
        <dbReference type="ARBA" id="ARBA00023004"/>
    </source>
</evidence>
<dbReference type="PANTHER" id="PTHR33693">
    <property type="entry name" value="TYPE-5 URACIL-DNA GLYCOSYLASE"/>
    <property type="match status" value="1"/>
</dbReference>
<evidence type="ECO:0000256" key="4">
    <source>
        <dbReference type="ARBA" id="ARBA00019403"/>
    </source>
</evidence>
<gene>
    <name evidence="13" type="primary">udg_9</name>
    <name evidence="13" type="ORF">SDC9_93391</name>
</gene>
<comment type="catalytic activity">
    <reaction evidence="1">
        <text>Hydrolyzes single-stranded DNA or mismatched double-stranded DNA and polynucleotides, releasing free uracil.</text>
        <dbReference type="EC" id="3.2.2.27"/>
    </reaction>
</comment>
<keyword evidence="5" id="KW-0004">4Fe-4S</keyword>
<evidence type="ECO:0000256" key="7">
    <source>
        <dbReference type="ARBA" id="ARBA00022763"/>
    </source>
</evidence>
<dbReference type="EC" id="3.2.2.27" evidence="3"/>
<evidence type="ECO:0000313" key="13">
    <source>
        <dbReference type="EMBL" id="MPM46685.1"/>
    </source>
</evidence>
<dbReference type="SMART" id="SM00986">
    <property type="entry name" value="UDG"/>
    <property type="match status" value="1"/>
</dbReference>
<dbReference type="CDD" id="cd10030">
    <property type="entry name" value="UDG-F4_TTUDGA_SPO1dp_like"/>
    <property type="match status" value="1"/>
</dbReference>
<reference evidence="13" key="1">
    <citation type="submission" date="2019-08" db="EMBL/GenBank/DDBJ databases">
        <authorList>
            <person name="Kucharzyk K."/>
            <person name="Murdoch R.W."/>
            <person name="Higgins S."/>
            <person name="Loffler F."/>
        </authorList>
    </citation>
    <scope>NUCLEOTIDE SEQUENCE</scope>
</reference>
<feature type="domain" description="Uracil-DNA glycosylase-like" evidence="12">
    <location>
        <begin position="33"/>
        <end position="179"/>
    </location>
</feature>
<dbReference type="SMART" id="SM00987">
    <property type="entry name" value="UreE_C"/>
    <property type="match status" value="1"/>
</dbReference>
<keyword evidence="11" id="KW-0234">DNA repair</keyword>
<keyword evidence="7" id="KW-0227">DNA damage</keyword>
<dbReference type="EMBL" id="VSSQ01011375">
    <property type="protein sequence ID" value="MPM46685.1"/>
    <property type="molecule type" value="Genomic_DNA"/>
</dbReference>
<dbReference type="InterPro" id="IPR036895">
    <property type="entry name" value="Uracil-DNA_glycosylase-like_sf"/>
</dbReference>
<dbReference type="GO" id="GO:0004844">
    <property type="term" value="F:uracil DNA N-glycosylase activity"/>
    <property type="evidence" value="ECO:0007669"/>
    <property type="project" value="UniProtKB-EC"/>
</dbReference>
<dbReference type="Gene3D" id="3.40.470.10">
    <property type="entry name" value="Uracil-DNA glycosylase-like domain"/>
    <property type="match status" value="1"/>
</dbReference>
<keyword evidence="8 13" id="KW-0378">Hydrolase</keyword>
<evidence type="ECO:0000256" key="8">
    <source>
        <dbReference type="ARBA" id="ARBA00022801"/>
    </source>
</evidence>
<keyword evidence="10" id="KW-0411">Iron-sulfur</keyword>
<dbReference type="GO" id="GO:0046872">
    <property type="term" value="F:metal ion binding"/>
    <property type="evidence" value="ECO:0007669"/>
    <property type="project" value="UniProtKB-KW"/>
</dbReference>
<evidence type="ECO:0000256" key="10">
    <source>
        <dbReference type="ARBA" id="ARBA00023014"/>
    </source>
</evidence>
<comment type="caution">
    <text evidence="13">The sequence shown here is derived from an EMBL/GenBank/DDBJ whole genome shotgun (WGS) entry which is preliminary data.</text>
</comment>
<keyword evidence="9" id="KW-0408">Iron</keyword>
<keyword evidence="6" id="KW-0479">Metal-binding</keyword>
<organism evidence="13">
    <name type="scientific">bioreactor metagenome</name>
    <dbReference type="NCBI Taxonomy" id="1076179"/>
    <lineage>
        <taxon>unclassified sequences</taxon>
        <taxon>metagenomes</taxon>
        <taxon>ecological metagenomes</taxon>
    </lineage>
</organism>
<evidence type="ECO:0000256" key="5">
    <source>
        <dbReference type="ARBA" id="ARBA00022485"/>
    </source>
</evidence>
<proteinExistence type="inferred from homology"/>
<dbReference type="GO" id="GO:0006281">
    <property type="term" value="P:DNA repair"/>
    <property type="evidence" value="ECO:0007669"/>
    <property type="project" value="UniProtKB-KW"/>
</dbReference>
<dbReference type="InterPro" id="IPR005273">
    <property type="entry name" value="Ura-DNA_glyco_family4"/>
</dbReference>
<evidence type="ECO:0000256" key="1">
    <source>
        <dbReference type="ARBA" id="ARBA00001400"/>
    </source>
</evidence>
<evidence type="ECO:0000259" key="12">
    <source>
        <dbReference type="SMART" id="SM00986"/>
    </source>
</evidence>
<dbReference type="InterPro" id="IPR005122">
    <property type="entry name" value="Uracil-DNA_glycosylase-like"/>
</dbReference>
<dbReference type="GO" id="GO:0051539">
    <property type="term" value="F:4 iron, 4 sulfur cluster binding"/>
    <property type="evidence" value="ECO:0007669"/>
    <property type="project" value="UniProtKB-KW"/>
</dbReference>